<evidence type="ECO:0000259" key="6">
    <source>
        <dbReference type="PROSITE" id="PS50157"/>
    </source>
</evidence>
<name>A0AAW1L520_POPJA</name>
<evidence type="ECO:0000256" key="4">
    <source>
        <dbReference type="ARBA" id="ARBA00022833"/>
    </source>
</evidence>
<protein>
    <submittedName>
        <fullName evidence="7">Zinc finger, C2H2 type</fullName>
    </submittedName>
</protein>
<dbReference type="Proteomes" id="UP001458880">
    <property type="component" value="Unassembled WGS sequence"/>
</dbReference>
<keyword evidence="8" id="KW-1185">Reference proteome</keyword>
<gene>
    <name evidence="7" type="ORF">QE152_g15595</name>
</gene>
<dbReference type="InterPro" id="IPR050331">
    <property type="entry name" value="Zinc_finger"/>
</dbReference>
<evidence type="ECO:0000313" key="8">
    <source>
        <dbReference type="Proteomes" id="UP001458880"/>
    </source>
</evidence>
<comment type="caution">
    <text evidence="7">The sequence shown here is derived from an EMBL/GenBank/DDBJ whole genome shotgun (WGS) entry which is preliminary data.</text>
</comment>
<keyword evidence="1" id="KW-0479">Metal-binding</keyword>
<keyword evidence="3 5" id="KW-0863">Zinc-finger</keyword>
<dbReference type="Gene3D" id="3.30.160.60">
    <property type="entry name" value="Classic Zinc Finger"/>
    <property type="match status" value="3"/>
</dbReference>
<feature type="domain" description="C2H2-type" evidence="6">
    <location>
        <begin position="391"/>
        <end position="418"/>
    </location>
</feature>
<feature type="domain" description="C2H2-type" evidence="6">
    <location>
        <begin position="420"/>
        <end position="448"/>
    </location>
</feature>
<dbReference type="FunFam" id="3.30.160.60:FF:000616">
    <property type="entry name" value="PR domain zinc finger protein 13"/>
    <property type="match status" value="1"/>
</dbReference>
<dbReference type="InterPro" id="IPR036236">
    <property type="entry name" value="Znf_C2H2_sf"/>
</dbReference>
<dbReference type="SMART" id="SM00355">
    <property type="entry name" value="ZnF_C2H2"/>
    <property type="match status" value="4"/>
</dbReference>
<organism evidence="7 8">
    <name type="scientific">Popillia japonica</name>
    <name type="common">Japanese beetle</name>
    <dbReference type="NCBI Taxonomy" id="7064"/>
    <lineage>
        <taxon>Eukaryota</taxon>
        <taxon>Metazoa</taxon>
        <taxon>Ecdysozoa</taxon>
        <taxon>Arthropoda</taxon>
        <taxon>Hexapoda</taxon>
        <taxon>Insecta</taxon>
        <taxon>Pterygota</taxon>
        <taxon>Neoptera</taxon>
        <taxon>Endopterygota</taxon>
        <taxon>Coleoptera</taxon>
        <taxon>Polyphaga</taxon>
        <taxon>Scarabaeiformia</taxon>
        <taxon>Scarabaeidae</taxon>
        <taxon>Rutelinae</taxon>
        <taxon>Popillia</taxon>
    </lineage>
</organism>
<evidence type="ECO:0000256" key="3">
    <source>
        <dbReference type="ARBA" id="ARBA00022771"/>
    </source>
</evidence>
<dbReference type="InterPro" id="IPR013087">
    <property type="entry name" value="Znf_C2H2_type"/>
</dbReference>
<evidence type="ECO:0000256" key="1">
    <source>
        <dbReference type="ARBA" id="ARBA00022723"/>
    </source>
</evidence>
<dbReference type="EMBL" id="JASPKY010000155">
    <property type="protein sequence ID" value="KAK9729958.1"/>
    <property type="molecule type" value="Genomic_DNA"/>
</dbReference>
<sequence length="473" mass="53453">MFQYSSSKLNTRSVIPCEVITGDVTGSSKLLVPGRVTSATSIPQGAMSMPIKADKLRGQPDVMQISVGVNTFGTIELENNSKTTWSDDIHWIRALRLSDDCHSYNVQLRLLSSPKQSTSSSSISEPSLLLQCVRPISPGQELLLWFSEEILAMLQIVFLTPANIQGQKKYVCTRCSAMYESPNPLKLHVTLACGAQTISWLWNRLSNLICGSISRSCSVNEFSFNLLSDPQVTKQRNAIDLSVMTSNLSESSTSKLHRPFQVTKQRNAIDLSVMTSNLSESSTSKLHRPFLETHNSAFKPFQKRNPRNSNNFSLDQRCVYQQWPHFSTTEDFVSTPVKLEHTYEDEAQIETLVSSLGKSKHGHICLYCGKRYSRKYGLKIHIRTHTGYKPLKCKYCLRPFGDPSNLNKHVRLHAAGDTPYKCDLCGKILVRRRDLERHLKSRHMADIHPEDSSINIKEESLETSDEEKHIFVD</sequence>
<dbReference type="PANTHER" id="PTHR16515">
    <property type="entry name" value="PR DOMAIN ZINC FINGER PROTEIN"/>
    <property type="match status" value="1"/>
</dbReference>
<dbReference type="AlphaFoldDB" id="A0AAW1L520"/>
<dbReference type="GO" id="GO:0008270">
    <property type="term" value="F:zinc ion binding"/>
    <property type="evidence" value="ECO:0007669"/>
    <property type="project" value="UniProtKB-KW"/>
</dbReference>
<dbReference type="PANTHER" id="PTHR16515:SF21">
    <property type="entry name" value="PR DOMAIN ZINC FINGER PROTEIN 13"/>
    <property type="match status" value="1"/>
</dbReference>
<reference evidence="7 8" key="1">
    <citation type="journal article" date="2024" name="BMC Genomics">
        <title>De novo assembly and annotation of Popillia japonica's genome with initial clues to its potential as an invasive pest.</title>
        <authorList>
            <person name="Cucini C."/>
            <person name="Boschi S."/>
            <person name="Funari R."/>
            <person name="Cardaioli E."/>
            <person name="Iannotti N."/>
            <person name="Marturano G."/>
            <person name="Paoli F."/>
            <person name="Bruttini M."/>
            <person name="Carapelli A."/>
            <person name="Frati F."/>
            <person name="Nardi F."/>
        </authorList>
    </citation>
    <scope>NUCLEOTIDE SEQUENCE [LARGE SCALE GENOMIC DNA]</scope>
    <source>
        <strain evidence="7">DMR45628</strain>
    </source>
</reference>
<evidence type="ECO:0000256" key="2">
    <source>
        <dbReference type="ARBA" id="ARBA00022737"/>
    </source>
</evidence>
<accession>A0AAW1L520</accession>
<dbReference type="PROSITE" id="PS50157">
    <property type="entry name" value="ZINC_FINGER_C2H2_2"/>
    <property type="match status" value="3"/>
</dbReference>
<dbReference type="GO" id="GO:0005634">
    <property type="term" value="C:nucleus"/>
    <property type="evidence" value="ECO:0007669"/>
    <property type="project" value="TreeGrafter"/>
</dbReference>
<feature type="domain" description="C2H2-type" evidence="6">
    <location>
        <begin position="363"/>
        <end position="390"/>
    </location>
</feature>
<dbReference type="PROSITE" id="PS00028">
    <property type="entry name" value="ZINC_FINGER_C2H2_1"/>
    <property type="match status" value="3"/>
</dbReference>
<proteinExistence type="predicted"/>
<keyword evidence="4" id="KW-0862">Zinc</keyword>
<dbReference type="Pfam" id="PF00096">
    <property type="entry name" value="zf-C2H2"/>
    <property type="match status" value="3"/>
</dbReference>
<dbReference type="GO" id="GO:0010468">
    <property type="term" value="P:regulation of gene expression"/>
    <property type="evidence" value="ECO:0007669"/>
    <property type="project" value="TreeGrafter"/>
</dbReference>
<dbReference type="FunFam" id="3.30.160.60:FF:000100">
    <property type="entry name" value="Zinc finger 45-like"/>
    <property type="match status" value="1"/>
</dbReference>
<dbReference type="SUPFAM" id="SSF57667">
    <property type="entry name" value="beta-beta-alpha zinc fingers"/>
    <property type="match status" value="2"/>
</dbReference>
<keyword evidence="2" id="KW-0677">Repeat</keyword>
<evidence type="ECO:0000313" key="7">
    <source>
        <dbReference type="EMBL" id="KAK9729958.1"/>
    </source>
</evidence>
<evidence type="ECO:0000256" key="5">
    <source>
        <dbReference type="PROSITE-ProRule" id="PRU00042"/>
    </source>
</evidence>